<keyword evidence="2" id="KW-0732">Signal</keyword>
<feature type="chain" id="PRO_5013273939" evidence="2">
    <location>
        <begin position="32"/>
        <end position="413"/>
    </location>
</feature>
<dbReference type="AlphaFoldDB" id="A0A1V3C698"/>
<dbReference type="EMBL" id="MCOK01000001">
    <property type="protein sequence ID" value="OOC56275.1"/>
    <property type="molecule type" value="Genomic_DNA"/>
</dbReference>
<keyword evidence="4" id="KW-1185">Reference proteome</keyword>
<reference evidence="4" key="1">
    <citation type="submission" date="2016-08" db="EMBL/GenBank/DDBJ databases">
        <authorList>
            <person name="Tokovenko B."/>
            <person name="Kalinowski J."/>
        </authorList>
    </citation>
    <scope>NUCLEOTIDE SEQUENCE [LARGE SCALE GENOMIC DNA]</scope>
    <source>
        <strain evidence="4">UTMC102</strain>
    </source>
</reference>
<name>A0A1V3C698_9ACTN</name>
<sequence>MFNTARTSARTMLVAAGAAGFVALGAGISGADALGGVTDGLPLNDLGSQVPASLTEGVSTPLGDLVKVEPGQLSAQPDVRRQSAPEQPLSGAVGDTVSTDTPVEAGEDNAANVGPLDLNTVTEGLPVGQASSSPLSGLLGGASPLGGLGGGTLPLSHASTTPLSASPVSSSPLSGLLGGVSPLGGLGGLGGGTLPLSHASTTPLSASPLGGLGGGTDLLSGLGLGGGTLPLSHAEPSVPLSGSTEKVGATVDRLGSAVEQGTHEVGGNLNGLDATLPTPGEPLPLAAAMDGPVAPVNGQNTDLDLTGGAGDAVSDLVLSDDVMPMSAGSNPLPQPLGAAPTELLPVSEDALPVAGSEVAAATEMVTETARTTQLAPVGDSLGNDLVGVEGMPELGRPDVDAGALKDTLPGDLV</sequence>
<feature type="region of interest" description="Disordered" evidence="1">
    <location>
        <begin position="74"/>
        <end position="115"/>
    </location>
</feature>
<evidence type="ECO:0000313" key="4">
    <source>
        <dbReference type="Proteomes" id="UP000189004"/>
    </source>
</evidence>
<proteinExistence type="predicted"/>
<feature type="signal peptide" evidence="2">
    <location>
        <begin position="1"/>
        <end position="31"/>
    </location>
</feature>
<dbReference type="RefSeq" id="WP_077692715.1">
    <property type="nucleotide sequence ID" value="NZ_MCOK01000001.1"/>
</dbReference>
<gene>
    <name evidence="3" type="ORF">NOSIN_22640</name>
</gene>
<evidence type="ECO:0000256" key="2">
    <source>
        <dbReference type="SAM" id="SignalP"/>
    </source>
</evidence>
<evidence type="ECO:0000256" key="1">
    <source>
        <dbReference type="SAM" id="MobiDB-lite"/>
    </source>
</evidence>
<organism evidence="3 4">
    <name type="scientific">Nocardiopsis sinuspersici</name>
    <dbReference type="NCBI Taxonomy" id="501010"/>
    <lineage>
        <taxon>Bacteria</taxon>
        <taxon>Bacillati</taxon>
        <taxon>Actinomycetota</taxon>
        <taxon>Actinomycetes</taxon>
        <taxon>Streptosporangiales</taxon>
        <taxon>Nocardiopsidaceae</taxon>
        <taxon>Nocardiopsis</taxon>
    </lineage>
</organism>
<dbReference type="OrthoDB" id="3427155at2"/>
<dbReference type="Proteomes" id="UP000189004">
    <property type="component" value="Unassembled WGS sequence"/>
</dbReference>
<evidence type="ECO:0000313" key="3">
    <source>
        <dbReference type="EMBL" id="OOC56275.1"/>
    </source>
</evidence>
<protein>
    <submittedName>
        <fullName evidence="3">Uncharacterized protein</fullName>
    </submittedName>
</protein>
<comment type="caution">
    <text evidence="3">The sequence shown here is derived from an EMBL/GenBank/DDBJ whole genome shotgun (WGS) entry which is preliminary data.</text>
</comment>
<accession>A0A1V3C698</accession>